<dbReference type="GO" id="GO:0000287">
    <property type="term" value="F:magnesium ion binding"/>
    <property type="evidence" value="ECO:0007669"/>
    <property type="project" value="InterPro"/>
</dbReference>
<dbReference type="RefSeq" id="WP_350347110.1">
    <property type="nucleotide sequence ID" value="NZ_CP158374.1"/>
</dbReference>
<dbReference type="AlphaFoldDB" id="A0AAU7W4H9"/>
<evidence type="ECO:0008006" key="3">
    <source>
        <dbReference type="Google" id="ProtNLM"/>
    </source>
</evidence>
<dbReference type="InterPro" id="IPR037143">
    <property type="entry name" value="4-PPantetheinyl_Trfase_dom_sf"/>
</dbReference>
<accession>A0AAU7W4H9</accession>
<feature type="region of interest" description="Disordered" evidence="1">
    <location>
        <begin position="1"/>
        <end position="30"/>
    </location>
</feature>
<dbReference type="GO" id="GO:0008897">
    <property type="term" value="F:holo-[acyl-carrier-protein] synthase activity"/>
    <property type="evidence" value="ECO:0007669"/>
    <property type="project" value="InterPro"/>
</dbReference>
<sequence length="239" mass="24517">MQSLEPATSPDRPAAAAADTGAPGAGAPGALAAGGRTWRIEWAQLSVARLVADRRPPAAEQVLAGLIARTAGVPVGDVELERRCGECGARHGVPAVEYPTTPSGARWRGDAAASSGLVVAAVGMRHRLGVAVQAPGPEGAAVDEAAFHPGERARLDAVDPAERRPLRAMMWARKAALSRALGHRTFLEPARIELGEPDAGGAVRLVRGVPEFGASWRDVIVIDLPGDGDGVAAAVALLP</sequence>
<gene>
    <name evidence="2" type="ORF">ABIQ69_10725</name>
</gene>
<protein>
    <recommendedName>
        <fullName evidence="3">4'-phosphopantetheinyl transferase superfamily protein</fullName>
    </recommendedName>
</protein>
<dbReference type="EMBL" id="CP158374">
    <property type="protein sequence ID" value="XBX81086.1"/>
    <property type="molecule type" value="Genomic_DNA"/>
</dbReference>
<evidence type="ECO:0000256" key="1">
    <source>
        <dbReference type="SAM" id="MobiDB-lite"/>
    </source>
</evidence>
<dbReference type="SUPFAM" id="SSF56214">
    <property type="entry name" value="4'-phosphopantetheinyl transferase"/>
    <property type="match status" value="1"/>
</dbReference>
<reference evidence="2" key="1">
    <citation type="submission" date="2024-05" db="EMBL/GenBank/DDBJ databases">
        <authorList>
            <person name="Yu L."/>
        </authorList>
    </citation>
    <scope>NUCLEOTIDE SEQUENCE</scope>
    <source>
        <strain evidence="2">G08B096</strain>
    </source>
</reference>
<feature type="compositionally biased region" description="Low complexity" evidence="1">
    <location>
        <begin position="1"/>
        <end position="22"/>
    </location>
</feature>
<organism evidence="2">
    <name type="scientific">Agromyces sp. G08B096</name>
    <dbReference type="NCBI Taxonomy" id="3156399"/>
    <lineage>
        <taxon>Bacteria</taxon>
        <taxon>Bacillati</taxon>
        <taxon>Actinomycetota</taxon>
        <taxon>Actinomycetes</taxon>
        <taxon>Micrococcales</taxon>
        <taxon>Microbacteriaceae</taxon>
        <taxon>Agromyces</taxon>
    </lineage>
</organism>
<evidence type="ECO:0000313" key="2">
    <source>
        <dbReference type="EMBL" id="XBX81086.1"/>
    </source>
</evidence>
<name>A0AAU7W4H9_9MICO</name>
<proteinExistence type="predicted"/>